<protein>
    <submittedName>
        <fullName evidence="1">Uncharacterized protein</fullName>
    </submittedName>
</protein>
<dbReference type="EMBL" id="CP037920">
    <property type="protein sequence ID" value="QDT97770.1"/>
    <property type="molecule type" value="Genomic_DNA"/>
</dbReference>
<evidence type="ECO:0000313" key="1">
    <source>
        <dbReference type="EMBL" id="QDT97770.1"/>
    </source>
</evidence>
<accession>A0A517VXN4</accession>
<gene>
    <name evidence="1" type="ORF">V144x_32520</name>
</gene>
<evidence type="ECO:0000313" key="2">
    <source>
        <dbReference type="Proteomes" id="UP000318704"/>
    </source>
</evidence>
<dbReference type="KEGG" id="gaw:V144x_32520"/>
<sequence length="44" mass="5165">MRVLSPLSTLHDKNLRDIPFVAVHLRDKGIHAITYAFFRRDSKE</sequence>
<dbReference type="Proteomes" id="UP000318704">
    <property type="component" value="Chromosome"/>
</dbReference>
<dbReference type="AlphaFoldDB" id="A0A517VXN4"/>
<proteinExistence type="predicted"/>
<organism evidence="1 2">
    <name type="scientific">Gimesia aquarii</name>
    <dbReference type="NCBI Taxonomy" id="2527964"/>
    <lineage>
        <taxon>Bacteria</taxon>
        <taxon>Pseudomonadati</taxon>
        <taxon>Planctomycetota</taxon>
        <taxon>Planctomycetia</taxon>
        <taxon>Planctomycetales</taxon>
        <taxon>Planctomycetaceae</taxon>
        <taxon>Gimesia</taxon>
    </lineage>
</organism>
<name>A0A517VXN4_9PLAN</name>
<reference evidence="1 2" key="1">
    <citation type="submission" date="2019-03" db="EMBL/GenBank/DDBJ databases">
        <title>Deep-cultivation of Planctomycetes and their phenomic and genomic characterization uncovers novel biology.</title>
        <authorList>
            <person name="Wiegand S."/>
            <person name="Jogler M."/>
            <person name="Boedeker C."/>
            <person name="Pinto D."/>
            <person name="Vollmers J."/>
            <person name="Rivas-Marin E."/>
            <person name="Kohn T."/>
            <person name="Peeters S.H."/>
            <person name="Heuer A."/>
            <person name="Rast P."/>
            <person name="Oberbeckmann S."/>
            <person name="Bunk B."/>
            <person name="Jeske O."/>
            <person name="Meyerdierks A."/>
            <person name="Storesund J.E."/>
            <person name="Kallscheuer N."/>
            <person name="Luecker S."/>
            <person name="Lage O.M."/>
            <person name="Pohl T."/>
            <person name="Merkel B.J."/>
            <person name="Hornburger P."/>
            <person name="Mueller R.-W."/>
            <person name="Bruemmer F."/>
            <person name="Labrenz M."/>
            <person name="Spormann A.M."/>
            <person name="Op den Camp H."/>
            <person name="Overmann J."/>
            <person name="Amann R."/>
            <person name="Jetten M.S.M."/>
            <person name="Mascher T."/>
            <person name="Medema M.H."/>
            <person name="Devos D.P."/>
            <person name="Kaster A.-K."/>
            <person name="Ovreas L."/>
            <person name="Rohde M."/>
            <person name="Galperin M.Y."/>
            <person name="Jogler C."/>
        </authorList>
    </citation>
    <scope>NUCLEOTIDE SEQUENCE [LARGE SCALE GENOMIC DNA]</scope>
    <source>
        <strain evidence="1 2">V144</strain>
    </source>
</reference>